<protein>
    <submittedName>
        <fullName evidence="3">PorV/PorQ family protein</fullName>
    </submittedName>
</protein>
<dbReference type="SUPFAM" id="SSF56935">
    <property type="entry name" value="Porins"/>
    <property type="match status" value="1"/>
</dbReference>
<dbReference type="InterPro" id="IPR005362">
    <property type="entry name" value="UPF0164"/>
</dbReference>
<feature type="chain" id="PRO_5022035174" evidence="2">
    <location>
        <begin position="21"/>
        <end position="311"/>
    </location>
</feature>
<gene>
    <name evidence="3" type="ORF">E3J62_09710</name>
</gene>
<name>A0A523UQP5_UNCT6</name>
<evidence type="ECO:0000313" key="4">
    <source>
        <dbReference type="Proteomes" id="UP000315525"/>
    </source>
</evidence>
<reference evidence="3 4" key="1">
    <citation type="submission" date="2019-03" db="EMBL/GenBank/DDBJ databases">
        <title>Metabolic potential of uncultured bacteria and archaea associated with petroleum seepage in deep-sea sediments.</title>
        <authorList>
            <person name="Dong X."/>
            <person name="Hubert C."/>
        </authorList>
    </citation>
    <scope>NUCLEOTIDE SEQUENCE [LARGE SCALE GENOMIC DNA]</scope>
    <source>
        <strain evidence="3">E44_bin18</strain>
    </source>
</reference>
<dbReference type="Pfam" id="PF03687">
    <property type="entry name" value="UPF0164"/>
    <property type="match status" value="1"/>
</dbReference>
<dbReference type="NCBIfam" id="NF033709">
    <property type="entry name" value="PorV_fam"/>
    <property type="match status" value="1"/>
</dbReference>
<evidence type="ECO:0000256" key="1">
    <source>
        <dbReference type="ARBA" id="ARBA00005846"/>
    </source>
</evidence>
<proteinExistence type="inferred from homology"/>
<organism evidence="3 4">
    <name type="scientific">candidate division TA06 bacterium</name>
    <dbReference type="NCBI Taxonomy" id="2250710"/>
    <lineage>
        <taxon>Bacteria</taxon>
        <taxon>Bacteria division TA06</taxon>
    </lineage>
</organism>
<dbReference type="AlphaFoldDB" id="A0A523UQP5"/>
<feature type="signal peptide" evidence="2">
    <location>
        <begin position="1"/>
        <end position="20"/>
    </location>
</feature>
<comment type="similarity">
    <text evidence="1">Belongs to the UPF0164 family.</text>
</comment>
<accession>A0A523UQP5</accession>
<keyword evidence="2" id="KW-0732">Signal</keyword>
<evidence type="ECO:0000256" key="2">
    <source>
        <dbReference type="SAM" id="SignalP"/>
    </source>
</evidence>
<dbReference type="Proteomes" id="UP000315525">
    <property type="component" value="Unassembled WGS sequence"/>
</dbReference>
<dbReference type="Gene3D" id="2.40.160.60">
    <property type="entry name" value="Outer membrane protein transport protein (OMPP1/FadL/TodX)"/>
    <property type="match status" value="1"/>
</dbReference>
<comment type="caution">
    <text evidence="3">The sequence shown here is derived from an EMBL/GenBank/DDBJ whole genome shotgun (WGS) entry which is preliminary data.</text>
</comment>
<dbReference type="EMBL" id="SOJN01000116">
    <property type="protein sequence ID" value="TET44641.1"/>
    <property type="molecule type" value="Genomic_DNA"/>
</dbReference>
<sequence length="311" mass="34264">MRRTFVITLVLLCLPISVLGQSKVGTAGMVFLDIAPSARVAGMGGAFVAIANDASALYYNPAGVAWLNSKQFVATHTNYPADIKHDYLAYVHPISPLMGVIGVSATVLWMDAMKETVPTKGGAEGNWTGRYFTYTDYAGQITYSKRLTEKFSTGINLKVIRSFAEREELMTIAGDVGTLYDTQYKSLKIGMCISNFGPDMEYIRESFPLPMNFKVGISAVPYDELPHRLVVDFEGSHPNHNEEQAIVGGEYSFSDMLFLRAGYKFNYDAETWSAGVGFKFKVGSIGLGFDYGYSDFGFVTQMHRASLGMSF</sequence>
<evidence type="ECO:0000313" key="3">
    <source>
        <dbReference type="EMBL" id="TET44641.1"/>
    </source>
</evidence>